<dbReference type="GeneID" id="26518692"/>
<organism evidence="1 2">
    <name type="scientific">Klebsiella phage JD18</name>
    <dbReference type="NCBI Taxonomy" id="1698360"/>
    <lineage>
        <taxon>Viruses</taxon>
        <taxon>Duplodnaviria</taxon>
        <taxon>Heunggongvirae</taxon>
        <taxon>Uroviricota</taxon>
        <taxon>Caudoviricetes</taxon>
        <taxon>Pantevenvirales</taxon>
        <taxon>Straboviridae</taxon>
        <taxon>Tevenvirinae</taxon>
        <taxon>Jiaodavirus</taxon>
        <taxon>Jiaodavirus jd18</taxon>
    </lineage>
</organism>
<sequence length="84" mass="9651">MFELKLEDLQTMIVGLQESKLEAPDNVKRAINIKIDTVLNELRDIADNANAITWFTGYDPKVYLSEYIGCQLREIKFMLEAQNG</sequence>
<dbReference type="KEGG" id="vg:26518692"/>
<accession>A0A0K1Y567</accession>
<dbReference type="RefSeq" id="YP_009190858.1">
    <property type="nucleotide sequence ID" value="NC_028686.1"/>
</dbReference>
<dbReference type="Proteomes" id="UP000204179">
    <property type="component" value="Segment"/>
</dbReference>
<dbReference type="EMBL" id="KT239446">
    <property type="protein sequence ID" value="AKY02148.1"/>
    <property type="molecule type" value="Genomic_DNA"/>
</dbReference>
<proteinExistence type="predicted"/>
<evidence type="ECO:0000313" key="1">
    <source>
        <dbReference type="EMBL" id="AKY02148.1"/>
    </source>
</evidence>
<gene>
    <name evidence="1" type="ORF">JD18_277</name>
</gene>
<protein>
    <submittedName>
        <fullName evidence="1">Uncharacterized protein</fullName>
    </submittedName>
</protein>
<keyword evidence="2" id="KW-1185">Reference proteome</keyword>
<reference evidence="1 2" key="1">
    <citation type="submission" date="2015-07" db="EMBL/GenBank/DDBJ databases">
        <title>Isolation and characterization of JD18-a novel lytic bacteriophage for Klebsiella pneumoniae.</title>
        <authorList>
            <person name="Fan J."/>
            <person name="Zhang X."/>
            <person name="Guo X."/>
            <person name="He P."/>
            <person name="Zhang Y."/>
        </authorList>
    </citation>
    <scope>NUCLEOTIDE SEQUENCE [LARGE SCALE GENOMIC DNA]</scope>
</reference>
<evidence type="ECO:0000313" key="2">
    <source>
        <dbReference type="Proteomes" id="UP000204179"/>
    </source>
</evidence>
<name>A0A0K1Y567_9CAUD</name>